<organism evidence="1 2">
    <name type="scientific">Dinothrombium tinctorium</name>
    <dbReference type="NCBI Taxonomy" id="1965070"/>
    <lineage>
        <taxon>Eukaryota</taxon>
        <taxon>Metazoa</taxon>
        <taxon>Ecdysozoa</taxon>
        <taxon>Arthropoda</taxon>
        <taxon>Chelicerata</taxon>
        <taxon>Arachnida</taxon>
        <taxon>Acari</taxon>
        <taxon>Acariformes</taxon>
        <taxon>Trombidiformes</taxon>
        <taxon>Prostigmata</taxon>
        <taxon>Anystina</taxon>
        <taxon>Parasitengona</taxon>
        <taxon>Trombidioidea</taxon>
        <taxon>Trombidiidae</taxon>
        <taxon>Dinothrombium</taxon>
    </lineage>
</organism>
<dbReference type="OrthoDB" id="6425357at2759"/>
<sequence>IQLIIRFIDIKRAFETIDREKLLRKLNKYGLKGDVLKWIASYLSNRTQQV</sequence>
<dbReference type="Proteomes" id="UP000285301">
    <property type="component" value="Unassembled WGS sequence"/>
</dbReference>
<feature type="non-terminal residue" evidence="1">
    <location>
        <position position="1"/>
    </location>
</feature>
<dbReference type="AlphaFoldDB" id="A0A443QZZ0"/>
<reference evidence="1 2" key="1">
    <citation type="journal article" date="2018" name="Gigascience">
        <title>Genomes of trombidid mites reveal novel predicted allergens and laterally-transferred genes associated with secondary metabolism.</title>
        <authorList>
            <person name="Dong X."/>
            <person name="Chaisiri K."/>
            <person name="Xia D."/>
            <person name="Armstrong S.D."/>
            <person name="Fang Y."/>
            <person name="Donnelly M.J."/>
            <person name="Kadowaki T."/>
            <person name="McGarry J.W."/>
            <person name="Darby A.C."/>
            <person name="Makepeace B.L."/>
        </authorList>
    </citation>
    <scope>NUCLEOTIDE SEQUENCE [LARGE SCALE GENOMIC DNA]</scope>
    <source>
        <strain evidence="1">UoL-WK</strain>
    </source>
</reference>
<gene>
    <name evidence="1" type="ORF">B4U79_13453</name>
</gene>
<feature type="non-terminal residue" evidence="1">
    <location>
        <position position="50"/>
    </location>
</feature>
<evidence type="ECO:0000313" key="2">
    <source>
        <dbReference type="Proteomes" id="UP000285301"/>
    </source>
</evidence>
<proteinExistence type="predicted"/>
<keyword evidence="2" id="KW-1185">Reference proteome</keyword>
<evidence type="ECO:0000313" key="1">
    <source>
        <dbReference type="EMBL" id="RWS08584.1"/>
    </source>
</evidence>
<dbReference type="STRING" id="1965070.A0A443QZZ0"/>
<name>A0A443QZZ0_9ACAR</name>
<protein>
    <submittedName>
        <fullName evidence="1">Uncharacterized protein</fullName>
    </submittedName>
</protein>
<dbReference type="EMBL" id="NCKU01002901">
    <property type="protein sequence ID" value="RWS08584.1"/>
    <property type="molecule type" value="Genomic_DNA"/>
</dbReference>
<comment type="caution">
    <text evidence="1">The sequence shown here is derived from an EMBL/GenBank/DDBJ whole genome shotgun (WGS) entry which is preliminary data.</text>
</comment>
<accession>A0A443QZZ0</accession>